<proteinExistence type="predicted"/>
<dbReference type="Gene3D" id="1.10.10.10">
    <property type="entry name" value="Winged helix-like DNA-binding domain superfamily/Winged helix DNA-binding domain"/>
    <property type="match status" value="1"/>
</dbReference>
<dbReference type="SUPFAM" id="SSF46785">
    <property type="entry name" value="Winged helix' DNA-binding domain"/>
    <property type="match status" value="1"/>
</dbReference>
<evidence type="ECO:0000259" key="6">
    <source>
        <dbReference type="PROSITE" id="PS51063"/>
    </source>
</evidence>
<evidence type="ECO:0000256" key="1">
    <source>
        <dbReference type="ARBA" id="ARBA00023015"/>
    </source>
</evidence>
<dbReference type="Gene3D" id="2.60.120.10">
    <property type="entry name" value="Jelly Rolls"/>
    <property type="match status" value="1"/>
</dbReference>
<dbReference type="GO" id="GO:0003700">
    <property type="term" value="F:DNA-binding transcription factor activity"/>
    <property type="evidence" value="ECO:0007669"/>
    <property type="project" value="TreeGrafter"/>
</dbReference>
<dbReference type="GO" id="GO:0003677">
    <property type="term" value="F:DNA binding"/>
    <property type="evidence" value="ECO:0007669"/>
    <property type="project" value="UniProtKB-KW"/>
</dbReference>
<reference evidence="7 8" key="1">
    <citation type="submission" date="2018-10" db="EMBL/GenBank/DDBJ databases">
        <title>Cohnella sp. M2MS4P-1, whole genome shotgun sequence.</title>
        <authorList>
            <person name="Tuo L."/>
        </authorList>
    </citation>
    <scope>NUCLEOTIDE SEQUENCE [LARGE SCALE GENOMIC DNA]</scope>
    <source>
        <strain evidence="7 8">M2MS4P-1</strain>
    </source>
</reference>
<dbReference type="SUPFAM" id="SSF51206">
    <property type="entry name" value="cAMP-binding domain-like"/>
    <property type="match status" value="1"/>
</dbReference>
<keyword evidence="1" id="KW-0805">Transcription regulation</keyword>
<evidence type="ECO:0000259" key="5">
    <source>
        <dbReference type="PROSITE" id="PS50042"/>
    </source>
</evidence>
<name>A0A494XLK7_9BACL</name>
<dbReference type="Pfam" id="PF00027">
    <property type="entry name" value="cNMP_binding"/>
    <property type="match status" value="1"/>
</dbReference>
<sequence>MINNVSDIKIFSDIPHDELQYITPLLKERHFKKNHVLIFENDESDEVYLIRSGMVKIYRIYEGKEIVLSLTMAGDIIGEVEALSSDNHRISSIEALENVSAWLMQKQDFLQIVDKYPSVLRNAYKILVERTRMLNRMIRYLTFYDVRGKVANLLMDLYYNFGVTLNNVYKIDFKINQSLIANMLGVTRESISKTLGEFQSEGLIDIRDKFLYLLDMEKLESICHETEEFPTLRKWSNP</sequence>
<dbReference type="PRINTS" id="PR00034">
    <property type="entry name" value="HTHCRP"/>
</dbReference>
<dbReference type="AlphaFoldDB" id="A0A494XLK7"/>
<dbReference type="SMART" id="SM00419">
    <property type="entry name" value="HTH_CRP"/>
    <property type="match status" value="1"/>
</dbReference>
<dbReference type="InterPro" id="IPR000595">
    <property type="entry name" value="cNMP-bd_dom"/>
</dbReference>
<dbReference type="RefSeq" id="WP_120978207.1">
    <property type="nucleotide sequence ID" value="NZ_RBZM01000007.1"/>
</dbReference>
<dbReference type="PANTHER" id="PTHR24567:SF26">
    <property type="entry name" value="REGULATORY PROTEIN YEIL"/>
    <property type="match status" value="1"/>
</dbReference>
<dbReference type="InterPro" id="IPR036390">
    <property type="entry name" value="WH_DNA-bd_sf"/>
</dbReference>
<dbReference type="InterPro" id="IPR036388">
    <property type="entry name" value="WH-like_DNA-bd_sf"/>
</dbReference>
<dbReference type="GO" id="GO:0005829">
    <property type="term" value="C:cytosol"/>
    <property type="evidence" value="ECO:0007669"/>
    <property type="project" value="TreeGrafter"/>
</dbReference>
<feature type="domain" description="Cyclic nucleotide-binding" evidence="5">
    <location>
        <begin position="10"/>
        <end position="130"/>
    </location>
</feature>
<dbReference type="CDD" id="cd00038">
    <property type="entry name" value="CAP_ED"/>
    <property type="match status" value="1"/>
</dbReference>
<organism evidence="7 8">
    <name type="scientific">Cohnella endophytica</name>
    <dbReference type="NCBI Taxonomy" id="2419778"/>
    <lineage>
        <taxon>Bacteria</taxon>
        <taxon>Bacillati</taxon>
        <taxon>Bacillota</taxon>
        <taxon>Bacilli</taxon>
        <taxon>Bacillales</taxon>
        <taxon>Paenibacillaceae</taxon>
        <taxon>Cohnella</taxon>
    </lineage>
</organism>
<dbReference type="Proteomes" id="UP000282076">
    <property type="component" value="Unassembled WGS sequence"/>
</dbReference>
<keyword evidence="3" id="KW-0010">Activator</keyword>
<dbReference type="InterPro" id="IPR050397">
    <property type="entry name" value="Env_Response_Regulators"/>
</dbReference>
<dbReference type="PROSITE" id="PS51063">
    <property type="entry name" value="HTH_CRP_2"/>
    <property type="match status" value="1"/>
</dbReference>
<keyword evidence="4" id="KW-0804">Transcription</keyword>
<dbReference type="InterPro" id="IPR012318">
    <property type="entry name" value="HTH_CRP"/>
</dbReference>
<accession>A0A494XLK7</accession>
<dbReference type="PANTHER" id="PTHR24567">
    <property type="entry name" value="CRP FAMILY TRANSCRIPTIONAL REGULATORY PROTEIN"/>
    <property type="match status" value="1"/>
</dbReference>
<dbReference type="SMART" id="SM00100">
    <property type="entry name" value="cNMP"/>
    <property type="match status" value="1"/>
</dbReference>
<protein>
    <submittedName>
        <fullName evidence="7">Crp/Fnr family transcriptional regulator</fullName>
    </submittedName>
</protein>
<dbReference type="OrthoDB" id="9812325at2"/>
<dbReference type="Pfam" id="PF13545">
    <property type="entry name" value="HTH_Crp_2"/>
    <property type="match status" value="1"/>
</dbReference>
<dbReference type="InterPro" id="IPR014710">
    <property type="entry name" value="RmlC-like_jellyroll"/>
</dbReference>
<evidence type="ECO:0000256" key="4">
    <source>
        <dbReference type="ARBA" id="ARBA00023163"/>
    </source>
</evidence>
<dbReference type="PROSITE" id="PS50042">
    <property type="entry name" value="CNMP_BINDING_3"/>
    <property type="match status" value="1"/>
</dbReference>
<evidence type="ECO:0000313" key="8">
    <source>
        <dbReference type="Proteomes" id="UP000282076"/>
    </source>
</evidence>
<dbReference type="EMBL" id="RBZM01000007">
    <property type="protein sequence ID" value="RKP51508.1"/>
    <property type="molecule type" value="Genomic_DNA"/>
</dbReference>
<evidence type="ECO:0000313" key="7">
    <source>
        <dbReference type="EMBL" id="RKP51508.1"/>
    </source>
</evidence>
<evidence type="ECO:0000256" key="2">
    <source>
        <dbReference type="ARBA" id="ARBA00023125"/>
    </source>
</evidence>
<keyword evidence="8" id="KW-1185">Reference proteome</keyword>
<evidence type="ECO:0000256" key="3">
    <source>
        <dbReference type="ARBA" id="ARBA00023159"/>
    </source>
</evidence>
<comment type="caution">
    <text evidence="7">The sequence shown here is derived from an EMBL/GenBank/DDBJ whole genome shotgun (WGS) entry which is preliminary data.</text>
</comment>
<keyword evidence="2" id="KW-0238">DNA-binding</keyword>
<feature type="domain" description="HTH crp-type" evidence="6">
    <location>
        <begin position="144"/>
        <end position="217"/>
    </location>
</feature>
<dbReference type="InterPro" id="IPR018490">
    <property type="entry name" value="cNMP-bd_dom_sf"/>
</dbReference>
<gene>
    <name evidence="7" type="ORF">D7Z26_17120</name>
</gene>